<keyword evidence="11" id="KW-0067">ATP-binding</keyword>
<dbReference type="SMART" id="SM00304">
    <property type="entry name" value="HAMP"/>
    <property type="match status" value="1"/>
</dbReference>
<dbReference type="AlphaFoldDB" id="A0A7S8HFI7"/>
<keyword evidence="10 18" id="KW-0418">Kinase</keyword>
<dbReference type="CDD" id="cd06225">
    <property type="entry name" value="HAMP"/>
    <property type="match status" value="1"/>
</dbReference>
<dbReference type="InterPro" id="IPR036097">
    <property type="entry name" value="HisK_dim/P_sf"/>
</dbReference>
<dbReference type="InterPro" id="IPR050398">
    <property type="entry name" value="HssS/ArlS-like"/>
</dbReference>
<dbReference type="GO" id="GO:0005524">
    <property type="term" value="F:ATP binding"/>
    <property type="evidence" value="ECO:0007669"/>
    <property type="project" value="UniProtKB-KW"/>
</dbReference>
<reference evidence="18 19" key="1">
    <citation type="submission" date="2019-07" db="EMBL/GenBank/DDBJ databases">
        <title>Genome sequence of 2 isolates from Red Sea Mangroves.</title>
        <authorList>
            <person name="Sefrji F."/>
            <person name="Michoud G."/>
            <person name="Merlino G."/>
            <person name="Daffonchio D."/>
        </authorList>
    </citation>
    <scope>NUCLEOTIDE SEQUENCE [LARGE SCALE GENOMIC DNA]</scope>
    <source>
        <strain evidence="18 19">R1DC41</strain>
    </source>
</reference>
<accession>A0A7S8HFI7</accession>
<dbReference type="SMART" id="SM00388">
    <property type="entry name" value="HisKA"/>
    <property type="match status" value="1"/>
</dbReference>
<dbReference type="SUPFAM" id="SSF55874">
    <property type="entry name" value="ATPase domain of HSP90 chaperone/DNA topoisomerase II/histidine kinase"/>
    <property type="match status" value="1"/>
</dbReference>
<dbReference type="EMBL" id="CP049742">
    <property type="protein sequence ID" value="QPC46566.1"/>
    <property type="molecule type" value="Genomic_DNA"/>
</dbReference>
<dbReference type="SUPFAM" id="SSF158472">
    <property type="entry name" value="HAMP domain-like"/>
    <property type="match status" value="1"/>
</dbReference>
<evidence type="ECO:0000256" key="14">
    <source>
        <dbReference type="ARBA" id="ARBA00023136"/>
    </source>
</evidence>
<dbReference type="CDD" id="cd00082">
    <property type="entry name" value="HisKA"/>
    <property type="match status" value="1"/>
</dbReference>
<evidence type="ECO:0000256" key="5">
    <source>
        <dbReference type="ARBA" id="ARBA00022475"/>
    </source>
</evidence>
<proteinExistence type="predicted"/>
<feature type="domain" description="Histidine kinase" evidence="16">
    <location>
        <begin position="253"/>
        <end position="469"/>
    </location>
</feature>
<dbReference type="Pfam" id="PF00672">
    <property type="entry name" value="HAMP"/>
    <property type="match status" value="1"/>
</dbReference>
<dbReference type="FunFam" id="1.10.287.130:FF:000001">
    <property type="entry name" value="Two-component sensor histidine kinase"/>
    <property type="match status" value="1"/>
</dbReference>
<dbReference type="Pfam" id="PF02518">
    <property type="entry name" value="HATPase_c"/>
    <property type="match status" value="1"/>
</dbReference>
<dbReference type="InterPro" id="IPR036890">
    <property type="entry name" value="HATPase_C_sf"/>
</dbReference>
<dbReference type="Gene3D" id="3.30.565.10">
    <property type="entry name" value="Histidine kinase-like ATPase, C-terminal domain"/>
    <property type="match status" value="1"/>
</dbReference>
<evidence type="ECO:0000256" key="13">
    <source>
        <dbReference type="ARBA" id="ARBA00023012"/>
    </source>
</evidence>
<dbReference type="EC" id="2.7.13.3" evidence="3"/>
<dbReference type="Gene3D" id="6.10.340.10">
    <property type="match status" value="1"/>
</dbReference>
<gene>
    <name evidence="18" type="ORF">G8O30_06090</name>
</gene>
<evidence type="ECO:0000256" key="6">
    <source>
        <dbReference type="ARBA" id="ARBA00022553"/>
    </source>
</evidence>
<dbReference type="KEGG" id="mcui:G8O30_06090"/>
<comment type="catalytic activity">
    <reaction evidence="1">
        <text>ATP + protein L-histidine = ADP + protein N-phospho-L-histidine.</text>
        <dbReference type="EC" id="2.7.13.3"/>
    </reaction>
</comment>
<dbReference type="FunFam" id="3.30.565.10:FF:000006">
    <property type="entry name" value="Sensor histidine kinase WalK"/>
    <property type="match status" value="1"/>
</dbReference>
<feature type="domain" description="HAMP" evidence="17">
    <location>
        <begin position="192"/>
        <end position="245"/>
    </location>
</feature>
<dbReference type="CDD" id="cd00075">
    <property type="entry name" value="HATPase"/>
    <property type="match status" value="1"/>
</dbReference>
<organism evidence="18 19">
    <name type="scientific">Mangrovibacillus cuniculi</name>
    <dbReference type="NCBI Taxonomy" id="2593652"/>
    <lineage>
        <taxon>Bacteria</taxon>
        <taxon>Bacillati</taxon>
        <taxon>Bacillota</taxon>
        <taxon>Bacilli</taxon>
        <taxon>Bacillales</taxon>
        <taxon>Bacillaceae</taxon>
        <taxon>Mangrovibacillus</taxon>
    </lineage>
</organism>
<dbReference type="PANTHER" id="PTHR45528">
    <property type="entry name" value="SENSOR HISTIDINE KINASE CPXA"/>
    <property type="match status" value="1"/>
</dbReference>
<keyword evidence="7" id="KW-0808">Transferase</keyword>
<dbReference type="PROSITE" id="PS50109">
    <property type="entry name" value="HIS_KIN"/>
    <property type="match status" value="1"/>
</dbReference>
<evidence type="ECO:0000256" key="7">
    <source>
        <dbReference type="ARBA" id="ARBA00022679"/>
    </source>
</evidence>
<evidence type="ECO:0000256" key="11">
    <source>
        <dbReference type="ARBA" id="ARBA00022840"/>
    </source>
</evidence>
<dbReference type="InterPro" id="IPR003661">
    <property type="entry name" value="HisK_dim/P_dom"/>
</dbReference>
<evidence type="ECO:0000256" key="8">
    <source>
        <dbReference type="ARBA" id="ARBA00022692"/>
    </source>
</evidence>
<keyword evidence="19" id="KW-1185">Reference proteome</keyword>
<dbReference type="GO" id="GO:0000155">
    <property type="term" value="F:phosphorelay sensor kinase activity"/>
    <property type="evidence" value="ECO:0007669"/>
    <property type="project" value="InterPro"/>
</dbReference>
<dbReference type="Proteomes" id="UP000593626">
    <property type="component" value="Chromosome"/>
</dbReference>
<keyword evidence="13" id="KW-0902">Two-component regulatory system</keyword>
<evidence type="ECO:0000256" key="12">
    <source>
        <dbReference type="ARBA" id="ARBA00022989"/>
    </source>
</evidence>
<keyword evidence="9" id="KW-0547">Nucleotide-binding</keyword>
<dbReference type="SUPFAM" id="SSF47384">
    <property type="entry name" value="Homodimeric domain of signal transducing histidine kinase"/>
    <property type="match status" value="1"/>
</dbReference>
<name>A0A7S8HFI7_9BACI</name>
<evidence type="ECO:0000259" key="16">
    <source>
        <dbReference type="PROSITE" id="PS50109"/>
    </source>
</evidence>
<comment type="subcellular location">
    <subcellularLocation>
        <location evidence="2">Cell membrane</location>
        <topology evidence="2">Multi-pass membrane protein</topology>
    </subcellularLocation>
</comment>
<feature type="transmembrane region" description="Helical" evidence="15">
    <location>
        <begin position="20"/>
        <end position="40"/>
    </location>
</feature>
<keyword evidence="5" id="KW-1003">Cell membrane</keyword>
<dbReference type="SMART" id="SM00387">
    <property type="entry name" value="HATPase_c"/>
    <property type="match status" value="1"/>
</dbReference>
<dbReference type="GO" id="GO:0005886">
    <property type="term" value="C:plasma membrane"/>
    <property type="evidence" value="ECO:0007669"/>
    <property type="project" value="UniProtKB-SubCell"/>
</dbReference>
<sequence>MKKLIKAFKQSSIKVKWSIVASSVIFLTFFLYSFGQYVLIQNWMIREEERNVRQVLDDLTVFYQQRGPVVTMEDIYQSRELINQINERNQTIRIIANDGREVFSVKSSNRKTDYLLPFKPIKDREIQKYQTGKENIIVGRSPITSTDFNGYVEVIHPLNRFQTMMDRLFGSLLLFGAAALFVSAMFGFLLARQFLQPLKRLSNTMAAIQKGGFQKRLDVGEANDEIAELTRVFNHMMQTIEHNFSQQKRFVEDASHELRTPIQVLEGHLNLVNRWGKNDPEVLEESLDASLQELKRLKHLVDDLLTLTRAEREDFEQDAESNLEDTIESVLKNLRLVYPKQDYLFQKNSMLPHTAIHFSEHHLQQLLIILLDNAVKYGGGKPITLSLKEENDFFTLAITDKGEGIPKEDVPKLFHRFYRVDKARSRNVGGNGLGLSIAKRLMEGHMGHITIESELGVGTTVYCFFKKIDEKNE</sequence>
<dbReference type="InterPro" id="IPR003594">
    <property type="entry name" value="HATPase_dom"/>
</dbReference>
<dbReference type="InterPro" id="IPR003660">
    <property type="entry name" value="HAMP_dom"/>
</dbReference>
<evidence type="ECO:0000256" key="10">
    <source>
        <dbReference type="ARBA" id="ARBA00022777"/>
    </source>
</evidence>
<keyword evidence="8 15" id="KW-0812">Transmembrane</keyword>
<evidence type="ECO:0000313" key="19">
    <source>
        <dbReference type="Proteomes" id="UP000593626"/>
    </source>
</evidence>
<feature type="transmembrane region" description="Helical" evidence="15">
    <location>
        <begin position="168"/>
        <end position="191"/>
    </location>
</feature>
<dbReference type="InterPro" id="IPR004358">
    <property type="entry name" value="Sig_transdc_His_kin-like_C"/>
</dbReference>
<dbReference type="InterPro" id="IPR041610">
    <property type="entry name" value="ArlS_N"/>
</dbReference>
<dbReference type="InterPro" id="IPR005467">
    <property type="entry name" value="His_kinase_dom"/>
</dbReference>
<keyword evidence="12 15" id="KW-1133">Transmembrane helix</keyword>
<dbReference type="PROSITE" id="PS50885">
    <property type="entry name" value="HAMP"/>
    <property type="match status" value="1"/>
</dbReference>
<evidence type="ECO:0000259" key="17">
    <source>
        <dbReference type="PROSITE" id="PS50885"/>
    </source>
</evidence>
<dbReference type="Gene3D" id="1.10.287.130">
    <property type="match status" value="1"/>
</dbReference>
<evidence type="ECO:0000313" key="18">
    <source>
        <dbReference type="EMBL" id="QPC46566.1"/>
    </source>
</evidence>
<protein>
    <recommendedName>
        <fullName evidence="4">Signal transduction histidine-protein kinase ArlS</fullName>
        <ecNumber evidence="3">2.7.13.3</ecNumber>
    </recommendedName>
</protein>
<dbReference type="RefSeq" id="WP_239674090.1">
    <property type="nucleotide sequence ID" value="NZ_CP049742.1"/>
</dbReference>
<evidence type="ECO:0000256" key="3">
    <source>
        <dbReference type="ARBA" id="ARBA00012438"/>
    </source>
</evidence>
<dbReference type="Pfam" id="PF18719">
    <property type="entry name" value="ArlS_N"/>
    <property type="match status" value="1"/>
</dbReference>
<evidence type="ECO:0000256" key="15">
    <source>
        <dbReference type="SAM" id="Phobius"/>
    </source>
</evidence>
<evidence type="ECO:0000256" key="2">
    <source>
        <dbReference type="ARBA" id="ARBA00004651"/>
    </source>
</evidence>
<keyword evidence="6" id="KW-0597">Phosphoprotein</keyword>
<dbReference type="Pfam" id="PF00512">
    <property type="entry name" value="HisKA"/>
    <property type="match status" value="1"/>
</dbReference>
<evidence type="ECO:0000256" key="9">
    <source>
        <dbReference type="ARBA" id="ARBA00022741"/>
    </source>
</evidence>
<dbReference type="PRINTS" id="PR00344">
    <property type="entry name" value="BCTRLSENSOR"/>
</dbReference>
<evidence type="ECO:0000256" key="1">
    <source>
        <dbReference type="ARBA" id="ARBA00000085"/>
    </source>
</evidence>
<evidence type="ECO:0000256" key="4">
    <source>
        <dbReference type="ARBA" id="ARBA00015735"/>
    </source>
</evidence>
<keyword evidence="14 15" id="KW-0472">Membrane</keyword>
<dbReference type="PANTHER" id="PTHR45528:SF12">
    <property type="entry name" value="SENSOR HISTIDINE KINASE ARSS"/>
    <property type="match status" value="1"/>
</dbReference>